<protein>
    <submittedName>
        <fullName evidence="2">Uncharacterized protein</fullName>
    </submittedName>
</protein>
<comment type="caution">
    <text evidence="2">The sequence shown here is derived from an EMBL/GenBank/DDBJ whole genome shotgun (WGS) entry which is preliminary data.</text>
</comment>
<evidence type="ECO:0000313" key="2">
    <source>
        <dbReference type="EMBL" id="GHA59176.1"/>
    </source>
</evidence>
<organism evidence="2 3">
    <name type="scientific">Streptomyces canarius</name>
    <dbReference type="NCBI Taxonomy" id="285453"/>
    <lineage>
        <taxon>Bacteria</taxon>
        <taxon>Bacillati</taxon>
        <taxon>Actinomycetota</taxon>
        <taxon>Actinomycetes</taxon>
        <taxon>Kitasatosporales</taxon>
        <taxon>Streptomycetaceae</taxon>
        <taxon>Streptomyces</taxon>
    </lineage>
</organism>
<dbReference type="EMBL" id="BMVN01000041">
    <property type="protein sequence ID" value="GHA59176.1"/>
    <property type="molecule type" value="Genomic_DNA"/>
</dbReference>
<dbReference type="Proteomes" id="UP000653644">
    <property type="component" value="Unassembled WGS sequence"/>
</dbReference>
<name>A0ABQ3D7X4_9ACTN</name>
<accession>A0ABQ3D7X4</accession>
<reference evidence="3" key="1">
    <citation type="journal article" date="2019" name="Int. J. Syst. Evol. Microbiol.">
        <title>The Global Catalogue of Microorganisms (GCM) 10K type strain sequencing project: providing services to taxonomists for standard genome sequencing and annotation.</title>
        <authorList>
            <consortium name="The Broad Institute Genomics Platform"/>
            <consortium name="The Broad Institute Genome Sequencing Center for Infectious Disease"/>
            <person name="Wu L."/>
            <person name="Ma J."/>
        </authorList>
    </citation>
    <scope>NUCLEOTIDE SEQUENCE [LARGE SCALE GENOMIC DNA]</scope>
    <source>
        <strain evidence="3">JCM 4733</strain>
    </source>
</reference>
<feature type="region of interest" description="Disordered" evidence="1">
    <location>
        <begin position="1"/>
        <end position="52"/>
    </location>
</feature>
<evidence type="ECO:0000256" key="1">
    <source>
        <dbReference type="SAM" id="MobiDB-lite"/>
    </source>
</evidence>
<sequence length="74" mass="7371">MGEGAAPAGGGGAVSRPRAGVSGRPAVGAQEIGRTGVTRERGSPRIGVRHPVIDVHGPGRLLNDVKGAYQFGGD</sequence>
<proteinExistence type="predicted"/>
<keyword evidence="3" id="KW-1185">Reference proteome</keyword>
<evidence type="ECO:0000313" key="3">
    <source>
        <dbReference type="Proteomes" id="UP000653644"/>
    </source>
</evidence>
<gene>
    <name evidence="2" type="ORF">GCM10010345_74320</name>
</gene>
<feature type="compositionally biased region" description="Gly residues" evidence="1">
    <location>
        <begin position="1"/>
        <end position="13"/>
    </location>
</feature>